<evidence type="ECO:0000313" key="1">
    <source>
        <dbReference type="Proteomes" id="UP001732720"/>
    </source>
</evidence>
<keyword evidence="1" id="KW-1185">Reference proteome</keyword>
<dbReference type="Proteomes" id="UP001732720">
    <property type="component" value="Chromosome 6"/>
</dbReference>
<protein>
    <submittedName>
        <fullName evidence="2">Radial spoke head 10 homolog B-like</fullName>
    </submittedName>
</protein>
<proteinExistence type="predicted"/>
<reference evidence="2" key="1">
    <citation type="submission" date="2025-08" db="UniProtKB">
        <authorList>
            <consortium name="RefSeq"/>
        </authorList>
    </citation>
    <scope>IDENTIFICATION</scope>
</reference>
<organism evidence="1 2">
    <name type="scientific">Castor canadensis</name>
    <name type="common">American beaver</name>
    <dbReference type="NCBI Taxonomy" id="51338"/>
    <lineage>
        <taxon>Eukaryota</taxon>
        <taxon>Metazoa</taxon>
        <taxon>Chordata</taxon>
        <taxon>Craniata</taxon>
        <taxon>Vertebrata</taxon>
        <taxon>Euteleostomi</taxon>
        <taxon>Mammalia</taxon>
        <taxon>Eutheria</taxon>
        <taxon>Euarchontoglires</taxon>
        <taxon>Glires</taxon>
        <taxon>Rodentia</taxon>
        <taxon>Castorimorpha</taxon>
        <taxon>Castoridae</taxon>
        <taxon>Castor</taxon>
    </lineage>
</organism>
<sequence>MFVFQIKAINPAVKQRNHCIFIKETLGLPKKMVKEKKKADKKADKSARSPSSLSEYPELSKQDGNATKQELPSGCAIPPSETPDMTVPGRDSQLSRENEDITQYEEPILTKLIVESYEGEKIRGLYEGEGFAVFQGGSTYRGMFSEGLMHGQGTYVWADGVKYEGSFVKNVPMNHGVYTWLDGSIYEGEVVNGIRNGFGVFKCIWPPVSYIGQWCHGKRHGKGTIYYNQEGTSWYEGDWVHNIKKGWGIRCYKSGNIYEGQWRDNMRHGEGRMRWLATREEYTGNWEKGVQNGFGTYTWFVKRICNSQYPMRNEYTGEFLNGCRHGRGTFYYASGAMYEGEWVSNKKHGMGRFTFKNGRVYEGQFCDDHIAPCADGAEPAQARGRPSDAFQSSRLWGSSLGAEIMRRLDGSGSHAVLGSSVELDLTSLLNLYPKETQAHEKQQVEYAMLRSITELRRIYCFYSRLGCDHSLDNTFLMTKLHFWRFLKDCKLHHHKINLADMDRVLSAHNDIPAEEIHSPFRTILLRTFLNYLLQLAHHMHHKEFQNRSPSLFLCFTKLMAENIHPNACQVKGNLFSEQQRTLYSMNYIDKSWEIYLAYCRPSATVPHEPTMKMRHFLWMLSDFRMISKGLTATKFMMAIAEDSPAVHDGVDSNFEFELVFLEFFEALLSFALCCVPDQMTKSTLNAAYDDLSGNKQGSIYTTISQMVQRSPSAVTSHDSDIIHFNAKSSSSKLGALPDGKTRRPEIKKSLSEDKDSKMSFKPSGKGPSFLSLNVRSGTFDTTSGPGANVEAVSRAGVKDNSELPHTEEEDVKEGPGKSKNERKEKLDAWAGKLYVFFTTWLFPAYRHEELVKEKTKENRLREAMLEQQKKAEDEELEARLTSLRLEEARRLEDEVDITVLKEPTDASSSTLPVPMSSPPKEGTSTPQTSRASSSKKRRK</sequence>
<accession>A0AC58MQD5</accession>
<gene>
    <name evidence="2" type="primary">LOC109692913</name>
</gene>
<name>A0AC58MQD5_CASCN</name>
<dbReference type="RefSeq" id="XP_073931614.1">
    <property type="nucleotide sequence ID" value="XM_074075513.1"/>
</dbReference>
<evidence type="ECO:0000313" key="2">
    <source>
        <dbReference type="RefSeq" id="XP_073931614.1"/>
    </source>
</evidence>